<protein>
    <submittedName>
        <fullName evidence="1">DUF3558 domain-containing protein</fullName>
    </submittedName>
</protein>
<dbReference type="Pfam" id="PF12079">
    <property type="entry name" value="DUF3558"/>
    <property type="match status" value="1"/>
</dbReference>
<accession>A0A386ZFI9</accession>
<dbReference type="KEGG" id="nyu:D7D52_20985"/>
<evidence type="ECO:0000313" key="2">
    <source>
        <dbReference type="Proteomes" id="UP000267164"/>
    </source>
</evidence>
<evidence type="ECO:0000313" key="1">
    <source>
        <dbReference type="EMBL" id="AYF75904.1"/>
    </source>
</evidence>
<dbReference type="EMBL" id="CP032568">
    <property type="protein sequence ID" value="AYF75904.1"/>
    <property type="molecule type" value="Genomic_DNA"/>
</dbReference>
<sequence length="202" mass="21012">MRWFLRRAGRTVMGVFRRQVGLIAAMSVVGLTACSHSPDTSAPATMGASTAPGAATSAVAAPSRWNPCDSKDLPDAAVTAAGLDPTSKEKGVVQFTTYHICDWGGSWYLADVGAGGIDFDQELNNNTYTGRENLVIGGRQAVRMRNNAVDGECDVLFAIPGGSARFAVGPKLDAGMATSGRGDSCVEVTRVATALANYLPPA</sequence>
<organism evidence="1 2">
    <name type="scientific">Nocardia yunnanensis</name>
    <dbReference type="NCBI Taxonomy" id="2382165"/>
    <lineage>
        <taxon>Bacteria</taxon>
        <taxon>Bacillati</taxon>
        <taxon>Actinomycetota</taxon>
        <taxon>Actinomycetes</taxon>
        <taxon>Mycobacteriales</taxon>
        <taxon>Nocardiaceae</taxon>
        <taxon>Nocardia</taxon>
    </lineage>
</organism>
<gene>
    <name evidence="1" type="ORF">D7D52_20985</name>
</gene>
<dbReference type="InterPro" id="IPR024520">
    <property type="entry name" value="DUF3558"/>
</dbReference>
<proteinExistence type="predicted"/>
<dbReference type="OrthoDB" id="4570709at2"/>
<reference evidence="1 2" key="1">
    <citation type="submission" date="2018-09" db="EMBL/GenBank/DDBJ databases">
        <title>Nocardia yunnanensis sp. nov., an actinomycete isolated from a soil sample.</title>
        <authorList>
            <person name="Zhang J."/>
        </authorList>
    </citation>
    <scope>NUCLEOTIDE SEQUENCE [LARGE SCALE GENOMIC DNA]</scope>
    <source>
        <strain evidence="1 2">CFHS0054</strain>
    </source>
</reference>
<name>A0A386ZFI9_9NOCA</name>
<dbReference type="AlphaFoldDB" id="A0A386ZFI9"/>
<dbReference type="Proteomes" id="UP000267164">
    <property type="component" value="Chromosome"/>
</dbReference>
<keyword evidence="2" id="KW-1185">Reference proteome</keyword>
<dbReference type="PROSITE" id="PS51257">
    <property type="entry name" value="PROKAR_LIPOPROTEIN"/>
    <property type="match status" value="1"/>
</dbReference>